<keyword evidence="2" id="KW-0812">Transmembrane</keyword>
<keyword evidence="2" id="KW-1133">Transmembrane helix</keyword>
<organism evidence="3 4">
    <name type="scientific">Mucilaginibacter sabulilitoris</name>
    <dbReference type="NCBI Taxonomy" id="1173583"/>
    <lineage>
        <taxon>Bacteria</taxon>
        <taxon>Pseudomonadati</taxon>
        <taxon>Bacteroidota</taxon>
        <taxon>Sphingobacteriia</taxon>
        <taxon>Sphingobacteriales</taxon>
        <taxon>Sphingobacteriaceae</taxon>
        <taxon>Mucilaginibacter</taxon>
    </lineage>
</organism>
<dbReference type="Proteomes" id="UP001324380">
    <property type="component" value="Chromosome"/>
</dbReference>
<feature type="region of interest" description="Disordered" evidence="1">
    <location>
        <begin position="265"/>
        <end position="288"/>
    </location>
</feature>
<reference evidence="3 4" key="1">
    <citation type="submission" date="2023-11" db="EMBL/GenBank/DDBJ databases">
        <title>Analysis of the Genomes of Mucilaginibacter gossypii cycad 4 and M. sabulilitoris SNA2: microbes with the potential for plant growth promotion.</title>
        <authorList>
            <person name="Hirsch A.M."/>
            <person name="Humm E."/>
            <person name="Rubbi M."/>
            <person name="Del Vecchio G."/>
            <person name="Ha S.M."/>
            <person name="Pellegrini M."/>
            <person name="Gunsalus R.P."/>
        </authorList>
    </citation>
    <scope>NUCLEOTIDE SEQUENCE [LARGE SCALE GENOMIC DNA]</scope>
    <source>
        <strain evidence="3 4">SNA2</strain>
    </source>
</reference>
<name>A0ABZ0TSL5_9SPHI</name>
<keyword evidence="4" id="KW-1185">Reference proteome</keyword>
<proteinExistence type="predicted"/>
<evidence type="ECO:0000256" key="2">
    <source>
        <dbReference type="SAM" id="Phobius"/>
    </source>
</evidence>
<feature type="compositionally biased region" description="Basic and acidic residues" evidence="1">
    <location>
        <begin position="276"/>
        <end position="288"/>
    </location>
</feature>
<evidence type="ECO:0000313" key="3">
    <source>
        <dbReference type="EMBL" id="WPU95452.1"/>
    </source>
</evidence>
<dbReference type="EMBL" id="CP139558">
    <property type="protein sequence ID" value="WPU95452.1"/>
    <property type="molecule type" value="Genomic_DNA"/>
</dbReference>
<dbReference type="RefSeq" id="WP_321564563.1">
    <property type="nucleotide sequence ID" value="NZ_CP139558.1"/>
</dbReference>
<keyword evidence="3" id="KW-0132">Cell division</keyword>
<keyword evidence="2" id="KW-0472">Membrane</keyword>
<sequence length="288" mass="32867">MDKKLLWKRLLIGFAWVICLGGLIALMSFIEVKKAGVICKAVKVNIPGSQYFIDKQEVDQILQTTSHTLIGRKLENINIQDLENKLKANPFIEFAKVYTEMDGVLRVEVSQRQPILRIMNRYDMDFYVDQHGLKIPLSPNFTARVLVANGFIEELFANHVDSLHTKLAKDLYVTADFIRKDSLWDAQVAQLYVNKDREIELIPRVGNQRVLIGNADSLQVKFSNLLAFYKNVLPQVGWNKYRMINIKYTGQVVGIKNENMKADSIKASKAASQDQDSAKMEKDTSQIN</sequence>
<feature type="transmembrane region" description="Helical" evidence="2">
    <location>
        <begin position="12"/>
        <end position="30"/>
    </location>
</feature>
<protein>
    <submittedName>
        <fullName evidence="3">Cell division protein FtsQ</fullName>
    </submittedName>
</protein>
<keyword evidence="3" id="KW-0131">Cell cycle</keyword>
<gene>
    <name evidence="3" type="ORF">SNE25_07940</name>
</gene>
<evidence type="ECO:0000256" key="1">
    <source>
        <dbReference type="SAM" id="MobiDB-lite"/>
    </source>
</evidence>
<accession>A0ABZ0TSL5</accession>
<dbReference type="GO" id="GO:0051301">
    <property type="term" value="P:cell division"/>
    <property type="evidence" value="ECO:0007669"/>
    <property type="project" value="UniProtKB-KW"/>
</dbReference>
<evidence type="ECO:0000313" key="4">
    <source>
        <dbReference type="Proteomes" id="UP001324380"/>
    </source>
</evidence>